<sequence>MANDKNNNDACTLLGGHFAISIQFLLGLTAIVTLLYKRHLEVPPNRRSWLVWFFDCSKQAYASLLQHCVNMLFGVLFAEIGVASECAWYLVNFTIAVACGIFFLHFVMKGYSHFVERYDLRLLRSGEYGEPPSWKPWFLQMLIWGIIASLEKLITAAAILWPLRHALDGFAAWIESPLQGYPNAELAVVMILAPVLLNALFYWIVDNIIKRREKEDIREICLDEEDYAEAGGESGTVFVGGATGYYQ</sequence>
<dbReference type="PANTHER" id="PTHR31735">
    <property type="entry name" value="VACUOLAR MEMBRANE PROTEIN YPL162C"/>
    <property type="match status" value="1"/>
</dbReference>
<keyword evidence="1" id="KW-0472">Membrane</keyword>
<proteinExistence type="predicted"/>
<dbReference type="AlphaFoldDB" id="A0A6V2EW11"/>
<dbReference type="Pfam" id="PF12400">
    <property type="entry name" value="STIMATE"/>
    <property type="match status" value="1"/>
</dbReference>
<accession>A0A6V2EW11</accession>
<dbReference type="EMBL" id="HBNS01017431">
    <property type="protein sequence ID" value="CAE4605335.1"/>
    <property type="molecule type" value="Transcribed_RNA"/>
</dbReference>
<feature type="transmembrane region" description="Helical" evidence="1">
    <location>
        <begin position="87"/>
        <end position="107"/>
    </location>
</feature>
<keyword evidence="1" id="KW-0812">Transmembrane</keyword>
<evidence type="ECO:0000256" key="1">
    <source>
        <dbReference type="SAM" id="Phobius"/>
    </source>
</evidence>
<dbReference type="GO" id="GO:0016020">
    <property type="term" value="C:membrane"/>
    <property type="evidence" value="ECO:0007669"/>
    <property type="project" value="TreeGrafter"/>
</dbReference>
<dbReference type="InterPro" id="IPR022127">
    <property type="entry name" value="STIMATE/YPL162C"/>
</dbReference>
<feature type="transmembrane region" description="Helical" evidence="1">
    <location>
        <begin position="12"/>
        <end position="36"/>
    </location>
</feature>
<gene>
    <name evidence="2" type="ORF">DBRI00130_LOCUS13930</name>
</gene>
<reference evidence="2" key="1">
    <citation type="submission" date="2021-01" db="EMBL/GenBank/DDBJ databases">
        <authorList>
            <person name="Corre E."/>
            <person name="Pelletier E."/>
            <person name="Niang G."/>
            <person name="Scheremetjew M."/>
            <person name="Finn R."/>
            <person name="Kale V."/>
            <person name="Holt S."/>
            <person name="Cochrane G."/>
            <person name="Meng A."/>
            <person name="Brown T."/>
            <person name="Cohen L."/>
        </authorList>
    </citation>
    <scope>NUCLEOTIDE SEQUENCE</scope>
    <source>
        <strain evidence="2">GSO104</strain>
    </source>
</reference>
<protein>
    <recommendedName>
        <fullName evidence="3">Transmembrane protein 110</fullName>
    </recommendedName>
</protein>
<feature type="transmembrane region" description="Helical" evidence="1">
    <location>
        <begin position="142"/>
        <end position="163"/>
    </location>
</feature>
<evidence type="ECO:0008006" key="3">
    <source>
        <dbReference type="Google" id="ProtNLM"/>
    </source>
</evidence>
<organism evidence="2">
    <name type="scientific">Ditylum brightwellii</name>
    <dbReference type="NCBI Taxonomy" id="49249"/>
    <lineage>
        <taxon>Eukaryota</taxon>
        <taxon>Sar</taxon>
        <taxon>Stramenopiles</taxon>
        <taxon>Ochrophyta</taxon>
        <taxon>Bacillariophyta</taxon>
        <taxon>Mediophyceae</taxon>
        <taxon>Lithodesmiophycidae</taxon>
        <taxon>Lithodesmiales</taxon>
        <taxon>Lithodesmiaceae</taxon>
        <taxon>Ditylum</taxon>
    </lineage>
</organism>
<evidence type="ECO:0000313" key="2">
    <source>
        <dbReference type="EMBL" id="CAE4605335.1"/>
    </source>
</evidence>
<name>A0A6V2EW11_9STRA</name>
<feature type="transmembrane region" description="Helical" evidence="1">
    <location>
        <begin position="183"/>
        <end position="205"/>
    </location>
</feature>
<dbReference type="PANTHER" id="PTHR31735:SF1">
    <property type="entry name" value="VACUOLAR MEMBRANE PROTEIN YPL162C"/>
    <property type="match status" value="1"/>
</dbReference>
<keyword evidence="1" id="KW-1133">Transmembrane helix</keyword>